<organism evidence="1 2">
    <name type="scientific">Rhodococcoides kyotonense</name>
    <dbReference type="NCBI Taxonomy" id="398843"/>
    <lineage>
        <taxon>Bacteria</taxon>
        <taxon>Bacillati</taxon>
        <taxon>Actinomycetota</taxon>
        <taxon>Actinomycetes</taxon>
        <taxon>Mycobacteriales</taxon>
        <taxon>Nocardiaceae</taxon>
        <taxon>Rhodococcoides</taxon>
    </lineage>
</organism>
<gene>
    <name evidence="1" type="ORF">SAMN05421642_109246</name>
</gene>
<dbReference type="EMBL" id="FZOW01000009">
    <property type="protein sequence ID" value="SNT12945.1"/>
    <property type="molecule type" value="Genomic_DNA"/>
</dbReference>
<proteinExistence type="predicted"/>
<dbReference type="AlphaFoldDB" id="A0A239K469"/>
<dbReference type="RefSeq" id="WP_089248270.1">
    <property type="nucleotide sequence ID" value="NZ_FZOW01000009.1"/>
</dbReference>
<evidence type="ECO:0000313" key="2">
    <source>
        <dbReference type="Proteomes" id="UP000198327"/>
    </source>
</evidence>
<keyword evidence="2" id="KW-1185">Reference proteome</keyword>
<accession>A0A239K469</accession>
<name>A0A239K469_9NOCA</name>
<protein>
    <submittedName>
        <fullName evidence="1">Uncharacterized protein</fullName>
    </submittedName>
</protein>
<dbReference type="Proteomes" id="UP000198327">
    <property type="component" value="Unassembled WGS sequence"/>
</dbReference>
<sequence>MQNTLKPLAVRLSDNKSRSKVSRVGSWAFIIRTEWFHAALHNKHPERRTDKEAIAGENKLLDLLKDEIPMVKEIIRILNDKDRDGSDRGYVGH</sequence>
<evidence type="ECO:0000313" key="1">
    <source>
        <dbReference type="EMBL" id="SNT12945.1"/>
    </source>
</evidence>
<reference evidence="2" key="1">
    <citation type="submission" date="2017-06" db="EMBL/GenBank/DDBJ databases">
        <authorList>
            <person name="Varghese N."/>
            <person name="Submissions S."/>
        </authorList>
    </citation>
    <scope>NUCLEOTIDE SEQUENCE [LARGE SCALE GENOMIC DNA]</scope>
    <source>
        <strain evidence="2">JCM 23211</strain>
    </source>
</reference>